<keyword evidence="1" id="KW-1133">Transmembrane helix</keyword>
<protein>
    <submittedName>
        <fullName evidence="2">Uncharacterized protein</fullName>
    </submittedName>
</protein>
<keyword evidence="1" id="KW-0472">Membrane</keyword>
<name>D5RPK9_9PROT</name>
<dbReference type="Proteomes" id="UP000005324">
    <property type="component" value="Unassembled WGS sequence"/>
</dbReference>
<dbReference type="AlphaFoldDB" id="D5RPK9"/>
<keyword evidence="3" id="KW-1185">Reference proteome</keyword>
<accession>D5RPK9</accession>
<dbReference type="EMBL" id="ADVL01000635">
    <property type="protein sequence ID" value="EFH10756.1"/>
    <property type="molecule type" value="Genomic_DNA"/>
</dbReference>
<sequence length="163" mass="17656">MPPDLPAGLLIGLSVAVLLLLWVLLLRMVGRRLRRARAAAPPPPPPAGDPVLRIPLVAAFAGWRGLPWLAWASSDLRPLLELHPGHMACRVLRLRRHPYTAIARVDHRSTRGTENVVLEFHGRLASFAGNTANRALARQAIAALRDRGCPLSPRAAALLAEPG</sequence>
<evidence type="ECO:0000313" key="2">
    <source>
        <dbReference type="EMBL" id="EFH10756.1"/>
    </source>
</evidence>
<evidence type="ECO:0000256" key="1">
    <source>
        <dbReference type="SAM" id="Phobius"/>
    </source>
</evidence>
<proteinExistence type="predicted"/>
<dbReference type="HOGENOM" id="CLU_137958_0_0_5"/>
<evidence type="ECO:0000313" key="3">
    <source>
        <dbReference type="Proteomes" id="UP000005324"/>
    </source>
</evidence>
<dbReference type="RefSeq" id="WP_007002051.1">
    <property type="nucleotide sequence ID" value="NZ_GG770777.1"/>
</dbReference>
<feature type="transmembrane region" description="Helical" evidence="1">
    <location>
        <begin position="6"/>
        <end position="26"/>
    </location>
</feature>
<keyword evidence="1" id="KW-0812">Transmembrane</keyword>
<organism evidence="2 3">
    <name type="scientific">Pseudoroseomonas cervicalis ATCC 49957</name>
    <dbReference type="NCBI Taxonomy" id="525371"/>
    <lineage>
        <taxon>Bacteria</taxon>
        <taxon>Pseudomonadati</taxon>
        <taxon>Pseudomonadota</taxon>
        <taxon>Alphaproteobacteria</taxon>
        <taxon>Acetobacterales</taxon>
        <taxon>Roseomonadaceae</taxon>
        <taxon>Roseomonas</taxon>
    </lineage>
</organism>
<reference evidence="2 3" key="1">
    <citation type="submission" date="2010-04" db="EMBL/GenBank/DDBJ databases">
        <authorList>
            <person name="Qin X."/>
            <person name="Bachman B."/>
            <person name="Battles P."/>
            <person name="Bell A."/>
            <person name="Bess C."/>
            <person name="Bickham C."/>
            <person name="Chaboub L."/>
            <person name="Chen D."/>
            <person name="Coyle M."/>
            <person name="Deiros D.R."/>
            <person name="Dinh H."/>
            <person name="Forbes L."/>
            <person name="Fowler G."/>
            <person name="Francisco L."/>
            <person name="Fu Q."/>
            <person name="Gubbala S."/>
            <person name="Hale W."/>
            <person name="Han Y."/>
            <person name="Hemphill L."/>
            <person name="Highlander S.K."/>
            <person name="Hirani K."/>
            <person name="Hogues M."/>
            <person name="Jackson L."/>
            <person name="Jakkamsetti A."/>
            <person name="Javaid M."/>
            <person name="Jiang H."/>
            <person name="Korchina V."/>
            <person name="Kovar C."/>
            <person name="Lara F."/>
            <person name="Lee S."/>
            <person name="Mata R."/>
            <person name="Mathew T."/>
            <person name="Moen C."/>
            <person name="Morales K."/>
            <person name="Munidasa M."/>
            <person name="Nazareth L."/>
            <person name="Ngo R."/>
            <person name="Nguyen L."/>
            <person name="Okwuonu G."/>
            <person name="Ongeri F."/>
            <person name="Patil S."/>
            <person name="Petrosino J."/>
            <person name="Pham C."/>
            <person name="Pham P."/>
            <person name="Pu L.-L."/>
            <person name="Puazo M."/>
            <person name="Raj R."/>
            <person name="Reid J."/>
            <person name="Rouhana J."/>
            <person name="Saada N."/>
            <person name="Shang Y."/>
            <person name="Simmons D."/>
            <person name="Thornton R."/>
            <person name="Warren J."/>
            <person name="Weissenberger G."/>
            <person name="Zhang J."/>
            <person name="Zhang L."/>
            <person name="Zhou C."/>
            <person name="Zhu D."/>
            <person name="Muzny D."/>
            <person name="Worley K."/>
            <person name="Gibbs R."/>
        </authorList>
    </citation>
    <scope>NUCLEOTIDE SEQUENCE [LARGE SCALE GENOMIC DNA]</scope>
    <source>
        <strain evidence="2 3">ATCC 49957</strain>
    </source>
</reference>
<gene>
    <name evidence="2" type="ORF">HMPREF0731_3020</name>
</gene>
<comment type="caution">
    <text evidence="2">The sequence shown here is derived from an EMBL/GenBank/DDBJ whole genome shotgun (WGS) entry which is preliminary data.</text>
</comment>